<keyword evidence="1" id="KW-0812">Transmembrane</keyword>
<proteinExistence type="predicted"/>
<feature type="transmembrane region" description="Helical" evidence="1">
    <location>
        <begin position="54"/>
        <end position="77"/>
    </location>
</feature>
<keyword evidence="1" id="KW-1133">Transmembrane helix</keyword>
<evidence type="ECO:0008006" key="4">
    <source>
        <dbReference type="Google" id="ProtNLM"/>
    </source>
</evidence>
<comment type="caution">
    <text evidence="2">The sequence shown here is derived from an EMBL/GenBank/DDBJ whole genome shotgun (WGS) entry which is preliminary data.</text>
</comment>
<dbReference type="EMBL" id="BAAAZP010000196">
    <property type="protein sequence ID" value="GAA3708301.1"/>
    <property type="molecule type" value="Genomic_DNA"/>
</dbReference>
<name>A0ABP7DPY6_9ACTN</name>
<evidence type="ECO:0000313" key="2">
    <source>
        <dbReference type="EMBL" id="GAA3708301.1"/>
    </source>
</evidence>
<keyword evidence="3" id="KW-1185">Reference proteome</keyword>
<feature type="transmembrane region" description="Helical" evidence="1">
    <location>
        <begin position="83"/>
        <end position="101"/>
    </location>
</feature>
<reference evidence="3" key="1">
    <citation type="journal article" date="2019" name="Int. J. Syst. Evol. Microbiol.">
        <title>The Global Catalogue of Microorganisms (GCM) 10K type strain sequencing project: providing services to taxonomists for standard genome sequencing and annotation.</title>
        <authorList>
            <consortium name="The Broad Institute Genomics Platform"/>
            <consortium name="The Broad Institute Genome Sequencing Center for Infectious Disease"/>
            <person name="Wu L."/>
            <person name="Ma J."/>
        </authorList>
    </citation>
    <scope>NUCLEOTIDE SEQUENCE [LARGE SCALE GENOMIC DNA]</scope>
    <source>
        <strain evidence="3">JCM 16904</strain>
    </source>
</reference>
<gene>
    <name evidence="2" type="ORF">GCM10022224_087280</name>
</gene>
<keyword evidence="1" id="KW-0472">Membrane</keyword>
<feature type="transmembrane region" description="Helical" evidence="1">
    <location>
        <begin position="150"/>
        <end position="168"/>
    </location>
</feature>
<dbReference type="Proteomes" id="UP001500902">
    <property type="component" value="Unassembled WGS sequence"/>
</dbReference>
<feature type="transmembrane region" description="Helical" evidence="1">
    <location>
        <begin position="174"/>
        <end position="192"/>
    </location>
</feature>
<evidence type="ECO:0000313" key="3">
    <source>
        <dbReference type="Proteomes" id="UP001500902"/>
    </source>
</evidence>
<organism evidence="2 3">
    <name type="scientific">Nonomuraea antimicrobica</name>
    <dbReference type="NCBI Taxonomy" id="561173"/>
    <lineage>
        <taxon>Bacteria</taxon>
        <taxon>Bacillati</taxon>
        <taxon>Actinomycetota</taxon>
        <taxon>Actinomycetes</taxon>
        <taxon>Streptosporangiales</taxon>
        <taxon>Streptosporangiaceae</taxon>
        <taxon>Nonomuraea</taxon>
    </lineage>
</organism>
<evidence type="ECO:0000256" key="1">
    <source>
        <dbReference type="SAM" id="Phobius"/>
    </source>
</evidence>
<sequence length="299" mass="32609">MTMDSPRAAWRRLDKQVRRELLLSVQRHPDPQVAAVAAAYARSMLGVSGYFRRLVPALLLMLLLLMALAVSVVATFVAGVENSRFQVVALVLWVAMVVWFVRRDARRLKALMRMEYVNNLAVPTASPATAMGPTGPLVVRYDMKRARRDWALAGLVPGALVGVALLFGPPALSIPLLVLAVVGGIVLLSVRLDKPVLVLDESGVTLPRRGFTITWPQISAIRLMPLPRGTGRNGSHRIVGFMLADEEHTLRMAPPRLAKQMRRSNSYFGVPLVIADKSLTSDAAAIVQAARALANVPCE</sequence>
<accession>A0ABP7DPY6</accession>
<protein>
    <recommendedName>
        <fullName evidence="4">PH domain-containing protein</fullName>
    </recommendedName>
</protein>
<dbReference type="RefSeq" id="WP_344892845.1">
    <property type="nucleotide sequence ID" value="NZ_BAAAZP010000196.1"/>
</dbReference>